<gene>
    <name evidence="2" type="ORF">M947_00185</name>
</gene>
<dbReference type="STRING" id="1172190.M947_00185"/>
<reference evidence="2 3" key="1">
    <citation type="submission" date="2013-07" db="EMBL/GenBank/DDBJ databases">
        <title>Sulfurimonas hongkongensis AST-10 Genome Sequencing.</title>
        <authorList>
            <person name="Cai L."/>
            <person name="Zhang T."/>
        </authorList>
    </citation>
    <scope>NUCLEOTIDE SEQUENCE [LARGE SCALE GENOMIC DNA]</scope>
    <source>
        <strain evidence="2 3">AST-10</strain>
    </source>
</reference>
<dbReference type="OrthoDB" id="5334838at2"/>
<comment type="caution">
    <text evidence="2">The sequence shown here is derived from an EMBL/GenBank/DDBJ whole genome shotgun (WGS) entry which is preliminary data.</text>
</comment>
<evidence type="ECO:0000313" key="2">
    <source>
        <dbReference type="EMBL" id="EQB40702.1"/>
    </source>
</evidence>
<keyword evidence="3" id="KW-1185">Reference proteome</keyword>
<feature type="transmembrane region" description="Helical" evidence="1">
    <location>
        <begin position="21"/>
        <end position="40"/>
    </location>
</feature>
<sequence>MSEPRLEDIDDYNGLKGQKKRVVWAIVIVGLVMSVIYGIVVNLGEREEPLSDDKTYKTVPMR</sequence>
<dbReference type="AlphaFoldDB" id="T0JUL2"/>
<proteinExistence type="predicted"/>
<evidence type="ECO:0000313" key="3">
    <source>
        <dbReference type="Proteomes" id="UP000015520"/>
    </source>
</evidence>
<keyword evidence="1" id="KW-1133">Transmembrane helix</keyword>
<keyword evidence="1" id="KW-0472">Membrane</keyword>
<accession>T0JUL2</accession>
<dbReference type="RefSeq" id="WP_021286323.1">
    <property type="nucleotide sequence ID" value="NZ_AUPZ01000001.1"/>
</dbReference>
<dbReference type="EMBL" id="AUPZ01000001">
    <property type="protein sequence ID" value="EQB40702.1"/>
    <property type="molecule type" value="Genomic_DNA"/>
</dbReference>
<protein>
    <submittedName>
        <fullName evidence="2">Uncharacterized protein</fullName>
    </submittedName>
</protein>
<keyword evidence="1" id="KW-0812">Transmembrane</keyword>
<dbReference type="Proteomes" id="UP000015520">
    <property type="component" value="Unassembled WGS sequence"/>
</dbReference>
<name>T0JUL2_9BACT</name>
<dbReference type="PATRIC" id="fig|1172190.3.peg.35"/>
<organism evidence="2 3">
    <name type="scientific">Sulfurimonas hongkongensis</name>
    <dbReference type="NCBI Taxonomy" id="1172190"/>
    <lineage>
        <taxon>Bacteria</taxon>
        <taxon>Pseudomonadati</taxon>
        <taxon>Campylobacterota</taxon>
        <taxon>Epsilonproteobacteria</taxon>
        <taxon>Campylobacterales</taxon>
        <taxon>Sulfurimonadaceae</taxon>
        <taxon>Sulfurimonas</taxon>
    </lineage>
</organism>
<evidence type="ECO:0000256" key="1">
    <source>
        <dbReference type="SAM" id="Phobius"/>
    </source>
</evidence>